<keyword evidence="8" id="KW-1133">Transmembrane helix</keyword>
<sequence>MDLTILSTQTGYFITILCLIIVIFMPHTNAYLPNIGVTNTRIGTRIGRIGYYSKGIGASQINSQNTHTANKKHLTSLRGGSDSSNLPDSYSGYKILQNVSQNTEGSQDSLLEKFKTLNPSSQSKLSSQITSLDSSYPGGLLSYVSKSRSLLSQSLSGANPFLEYTPSVPSGLNLQYATSQFTSLETSALKCTSLSALILVAGGLGERLGYSGIKISLSPYSLALNYDGSQKTYLELYVDYVRALKQRTGNVMKFVIMTSGDTDEKTRELVEGVEDVEIEIVMQEKVPAIENVEGRLALEGDEILTKPHGHGDVHTLLLSSNLLSKWSSSVKKLIFVQDTNALVSNALLPAVGSNLLSSSEMTSICIPRLPSEAAGAITQLTHKTTPSKSLVINVEYNQLSALLDPLGGDVSSPDSQYSPYPGNANNLIFDFKKYVETISGPSQGVVNEFVNPKLNPDKTFKKPTRLECMMQDFPYLIREKGGGSEGTGHDFVNLERWLTFSPAKNDLEAGRKTAEGGGRETGTLAKAESDGYVANGVKLRVGGNEVEEGEWKIVGGLYVWEGPRVYLSPTFCLTKEDVKEKCKGMKISAKSALSVEGFNVHVDGLELDGALIVNVKDGASLKIKNFKVKNEGWKIRAYDEGEEVDERDAIRGYEFVREGEERILIEEGDWIADENGLRRV</sequence>
<comment type="caution">
    <text evidence="9">The sequence shown here is derived from an EMBL/GenBank/DDBJ whole genome shotgun (WGS) entry which is preliminary data.</text>
</comment>
<dbReference type="PANTHER" id="PTHR11952">
    <property type="entry name" value="UDP- GLUCOSE PYROPHOSPHORYLASE"/>
    <property type="match status" value="1"/>
</dbReference>
<dbReference type="GO" id="GO:0051748">
    <property type="term" value="F:UTP-monosaccharide-1-phosphate uridylyltransferase activity"/>
    <property type="evidence" value="ECO:0007669"/>
    <property type="project" value="UniProtKB-EC"/>
</dbReference>
<evidence type="ECO:0000256" key="1">
    <source>
        <dbReference type="ARBA" id="ARBA00001936"/>
    </source>
</evidence>
<keyword evidence="10" id="KW-1185">Reference proteome</keyword>
<dbReference type="FunFam" id="2.160.10.30:FF:000001">
    <property type="entry name" value="UDP-sugar pyrophosphorylase"/>
    <property type="match status" value="1"/>
</dbReference>
<keyword evidence="8" id="KW-0472">Membrane</keyword>
<accession>A0A9W7FB53</accession>
<name>A0A9W7FB53_9STRA</name>
<dbReference type="Gene3D" id="3.90.550.10">
    <property type="entry name" value="Spore Coat Polysaccharide Biosynthesis Protein SpsA, Chain A"/>
    <property type="match status" value="1"/>
</dbReference>
<gene>
    <name evidence="9" type="ORF">TrVE_jg11402</name>
</gene>
<reference evidence="10" key="1">
    <citation type="journal article" date="2023" name="Commun. Biol.">
        <title>Genome analysis of Parmales, the sister group of diatoms, reveals the evolutionary specialization of diatoms from phago-mixotrophs to photoautotrophs.</title>
        <authorList>
            <person name="Ban H."/>
            <person name="Sato S."/>
            <person name="Yoshikawa S."/>
            <person name="Yamada K."/>
            <person name="Nakamura Y."/>
            <person name="Ichinomiya M."/>
            <person name="Sato N."/>
            <person name="Blanc-Mathieu R."/>
            <person name="Endo H."/>
            <person name="Kuwata A."/>
            <person name="Ogata H."/>
        </authorList>
    </citation>
    <scope>NUCLEOTIDE SEQUENCE [LARGE SCALE GENOMIC DNA]</scope>
    <source>
        <strain evidence="10">NIES 3699</strain>
    </source>
</reference>
<feature type="transmembrane region" description="Helical" evidence="8">
    <location>
        <begin position="12"/>
        <end position="32"/>
    </location>
</feature>
<evidence type="ECO:0000256" key="5">
    <source>
        <dbReference type="ARBA" id="ARBA00038047"/>
    </source>
</evidence>
<evidence type="ECO:0000256" key="2">
    <source>
        <dbReference type="ARBA" id="ARBA00001946"/>
    </source>
</evidence>
<comment type="cofactor">
    <cofactor evidence="2">
        <name>Mg(2+)</name>
        <dbReference type="ChEBI" id="CHEBI:18420"/>
    </cofactor>
</comment>
<evidence type="ECO:0000256" key="8">
    <source>
        <dbReference type="SAM" id="Phobius"/>
    </source>
</evidence>
<evidence type="ECO:0000256" key="4">
    <source>
        <dbReference type="ARBA" id="ARBA00022695"/>
    </source>
</evidence>
<protein>
    <recommendedName>
        <fullName evidence="6">UTP-monosaccharide-1-phosphate uridylyltransferase</fullName>
        <ecNumber evidence="6">2.7.7.64</ecNumber>
    </recommendedName>
</protein>
<dbReference type="SUPFAM" id="SSF53448">
    <property type="entry name" value="Nucleotide-diphospho-sugar transferases"/>
    <property type="match status" value="1"/>
</dbReference>
<keyword evidence="4" id="KW-0548">Nucleotidyltransferase</keyword>
<dbReference type="AlphaFoldDB" id="A0A9W7FB53"/>
<proteinExistence type="inferred from homology"/>
<comment type="similarity">
    <text evidence="5">Belongs to the USP family.</text>
</comment>
<dbReference type="GO" id="GO:0006048">
    <property type="term" value="P:UDP-N-acetylglucosamine biosynthetic process"/>
    <property type="evidence" value="ECO:0007669"/>
    <property type="project" value="TreeGrafter"/>
</dbReference>
<evidence type="ECO:0000256" key="3">
    <source>
        <dbReference type="ARBA" id="ARBA00022679"/>
    </source>
</evidence>
<evidence type="ECO:0000313" key="10">
    <source>
        <dbReference type="Proteomes" id="UP001165160"/>
    </source>
</evidence>
<dbReference type="Proteomes" id="UP001165160">
    <property type="component" value="Unassembled WGS sequence"/>
</dbReference>
<dbReference type="EMBL" id="BRXX01000391">
    <property type="protein sequence ID" value="GMI08920.1"/>
    <property type="molecule type" value="Genomic_DNA"/>
</dbReference>
<dbReference type="InterPro" id="IPR029044">
    <property type="entry name" value="Nucleotide-diphossugar_trans"/>
</dbReference>
<dbReference type="PANTHER" id="PTHR11952:SF9">
    <property type="entry name" value="UDP-SUGAR PYROPHOSPHORYLASE"/>
    <property type="match status" value="1"/>
</dbReference>
<dbReference type="InterPro" id="IPR002618">
    <property type="entry name" value="UDPGP_fam"/>
</dbReference>
<dbReference type="Pfam" id="PF01704">
    <property type="entry name" value="UDPGP"/>
    <property type="match status" value="1"/>
</dbReference>
<dbReference type="EC" id="2.7.7.64" evidence="6"/>
<evidence type="ECO:0000256" key="6">
    <source>
        <dbReference type="ARBA" id="ARBA00039080"/>
    </source>
</evidence>
<comment type="catalytic activity">
    <reaction evidence="7">
        <text>a monosaccharide 1-phosphate + UTP + H(+) = a UDP-monosaccharide + diphosphate</text>
        <dbReference type="Rhea" id="RHEA:13205"/>
        <dbReference type="ChEBI" id="CHEBI:15378"/>
        <dbReference type="ChEBI" id="CHEBI:33019"/>
        <dbReference type="ChEBI" id="CHEBI:46398"/>
        <dbReference type="ChEBI" id="CHEBI:140358"/>
        <dbReference type="ChEBI" id="CHEBI:140359"/>
        <dbReference type="EC" id="2.7.7.64"/>
    </reaction>
</comment>
<evidence type="ECO:0000313" key="9">
    <source>
        <dbReference type="EMBL" id="GMI08920.1"/>
    </source>
</evidence>
<organism evidence="9 10">
    <name type="scientific">Triparma verrucosa</name>
    <dbReference type="NCBI Taxonomy" id="1606542"/>
    <lineage>
        <taxon>Eukaryota</taxon>
        <taxon>Sar</taxon>
        <taxon>Stramenopiles</taxon>
        <taxon>Ochrophyta</taxon>
        <taxon>Bolidophyceae</taxon>
        <taxon>Parmales</taxon>
        <taxon>Triparmaceae</taxon>
        <taxon>Triparma</taxon>
    </lineage>
</organism>
<keyword evidence="3" id="KW-0808">Transferase</keyword>
<comment type="cofactor">
    <cofactor evidence="1">
        <name>Mn(2+)</name>
        <dbReference type="ChEBI" id="CHEBI:29035"/>
    </cofactor>
</comment>
<evidence type="ECO:0000256" key="7">
    <source>
        <dbReference type="ARBA" id="ARBA00048259"/>
    </source>
</evidence>
<dbReference type="Gene3D" id="2.160.10.30">
    <property type="match status" value="1"/>
</dbReference>
<dbReference type="GO" id="GO:0003977">
    <property type="term" value="F:UDP-N-acetylglucosamine diphosphorylase activity"/>
    <property type="evidence" value="ECO:0007669"/>
    <property type="project" value="TreeGrafter"/>
</dbReference>
<keyword evidence="8" id="KW-0812">Transmembrane</keyword>
<dbReference type="InterPro" id="IPR039741">
    <property type="entry name" value="UDP-sugar_pyrophosphorylase"/>
</dbReference>